<protein>
    <submittedName>
        <fullName evidence="1">Uncharacterized protein</fullName>
    </submittedName>
</protein>
<dbReference type="Proteomes" id="UP000233534">
    <property type="component" value="Chromosome"/>
</dbReference>
<proteinExistence type="predicted"/>
<accession>A0A2K9E9I7</accession>
<evidence type="ECO:0000313" key="1">
    <source>
        <dbReference type="EMBL" id="AUG58296.1"/>
    </source>
</evidence>
<reference evidence="1 2" key="1">
    <citation type="submission" date="2017-12" db="EMBL/GenBank/DDBJ databases">
        <title>Complete genome sequence of Herbivorax saccincola GGR1, a novel Cellulosome-producing hydrolytic bacterium in a thermophilic biogas plant, established by Illumina and Nanopore MinION sequencing.</title>
        <authorList>
            <person name="Pechtl A."/>
            <person name="Ruckert C."/>
            <person name="Koeck D.E."/>
            <person name="Maus I."/>
            <person name="Winkler A."/>
            <person name="Kalinowski J."/>
            <person name="Puhler A."/>
            <person name="Schwarz W.W."/>
            <person name="Zverlov V.V."/>
            <person name="Schluter A."/>
            <person name="Liebl W."/>
        </authorList>
    </citation>
    <scope>NUCLEOTIDE SEQUENCE [LARGE SCALE GENOMIC DNA]</scope>
    <source>
        <strain evidence="2">SR1</strain>
    </source>
</reference>
<dbReference type="KEGG" id="hsc:HVS_12095"/>
<organism evidence="1 2">
    <name type="scientific">Acetivibrio saccincola</name>
    <dbReference type="NCBI Taxonomy" id="1677857"/>
    <lineage>
        <taxon>Bacteria</taxon>
        <taxon>Bacillati</taxon>
        <taxon>Bacillota</taxon>
        <taxon>Clostridia</taxon>
        <taxon>Eubacteriales</taxon>
        <taxon>Oscillospiraceae</taxon>
        <taxon>Acetivibrio</taxon>
    </lineage>
</organism>
<name>A0A2K9E9I7_9FIRM</name>
<dbReference type="EMBL" id="CP025197">
    <property type="protein sequence ID" value="AUG58296.1"/>
    <property type="molecule type" value="Genomic_DNA"/>
</dbReference>
<evidence type="ECO:0000313" key="2">
    <source>
        <dbReference type="Proteomes" id="UP000233534"/>
    </source>
</evidence>
<keyword evidence="2" id="KW-1185">Reference proteome</keyword>
<sequence>MKGMLFFKTASFFATWVDVDFAEYCKKVDNRAVKKNCTIPYWLNVKAEKAGINFSKVLQEALLEVLGASE</sequence>
<gene>
    <name evidence="1" type="ORF">HVS_12095</name>
</gene>
<dbReference type="AlphaFoldDB" id="A0A2K9E9I7"/>